<dbReference type="Proteomes" id="UP000035760">
    <property type="component" value="Unassembled WGS sequence"/>
</dbReference>
<dbReference type="AlphaFoldDB" id="W6M7W0"/>
<keyword evidence="2" id="KW-1185">Reference proteome</keyword>
<evidence type="ECO:0000313" key="1">
    <source>
        <dbReference type="EMBL" id="CDI03722.1"/>
    </source>
</evidence>
<reference evidence="1" key="2">
    <citation type="submission" date="2014-03" db="EMBL/GenBank/DDBJ databases">
        <title>Candidatus Competibacter-lineage genomes retrieved from metagenomes reveal functional metabolic diversity.</title>
        <authorList>
            <person name="McIlroy S.J."/>
            <person name="Albertsen M."/>
            <person name="Andresen E.K."/>
            <person name="Saunders A.M."/>
            <person name="Kristiansen R."/>
            <person name="Stokholm-Bjerregaard M."/>
            <person name="Nielsen K.L."/>
            <person name="Nielsen P.H."/>
        </authorList>
    </citation>
    <scope>NUCLEOTIDE SEQUENCE</scope>
    <source>
        <strain evidence="1">Run_A_D11</strain>
    </source>
</reference>
<comment type="caution">
    <text evidence="1">The sequence shown here is derived from an EMBL/GenBank/DDBJ whole genome shotgun (WGS) entry which is preliminary data.</text>
</comment>
<dbReference type="EMBL" id="CBTJ020000071">
    <property type="protein sequence ID" value="CDI03722.1"/>
    <property type="molecule type" value="Genomic_DNA"/>
</dbReference>
<protein>
    <submittedName>
        <fullName evidence="1">Uncharacterized protein</fullName>
    </submittedName>
</protein>
<evidence type="ECO:0000313" key="2">
    <source>
        <dbReference type="Proteomes" id="UP000035760"/>
    </source>
</evidence>
<accession>W6M7W0</accession>
<gene>
    <name evidence="1" type="ORF">BN873_610119</name>
</gene>
<sequence>MLVMVAVFLEDRVMSKFVEWSNQLSMGIEEIDAQH</sequence>
<reference evidence="1" key="1">
    <citation type="submission" date="2013-07" db="EMBL/GenBank/DDBJ databases">
        <authorList>
            <person name="McIlroy S."/>
        </authorList>
    </citation>
    <scope>NUCLEOTIDE SEQUENCE [LARGE SCALE GENOMIC DNA]</scope>
    <source>
        <strain evidence="1">Run_A_D11</strain>
    </source>
</reference>
<proteinExistence type="predicted"/>
<name>W6M7W0_9GAMM</name>
<organism evidence="1 2">
    <name type="scientific">Candidatus Competibacter denitrificans Run_A_D11</name>
    <dbReference type="NCBI Taxonomy" id="1400863"/>
    <lineage>
        <taxon>Bacteria</taxon>
        <taxon>Pseudomonadati</taxon>
        <taxon>Pseudomonadota</taxon>
        <taxon>Gammaproteobacteria</taxon>
        <taxon>Candidatus Competibacteraceae</taxon>
        <taxon>Candidatus Competibacter</taxon>
    </lineage>
</organism>